<feature type="signal peptide" evidence="1">
    <location>
        <begin position="1"/>
        <end position="26"/>
    </location>
</feature>
<name>A0A074MI88_9SPHN</name>
<gene>
    <name evidence="2" type="ORF">EH32_10665</name>
</gene>
<sequence length="192" mass="20362">MFARVFLLLAPLLGLALPAAAPPALAQGACPQCDLPPGCRGKGNQNGNGNGNGNRNRNCQRLSIEIDSDMDFGRVVIIGRGEGRVLLDLDTGEKRLFGDVDDLGGMPITGRAIVTGAPFEPINVQFPFEIEMRGILGGQARLRDFATSLPAMPVLDENGRLEFSFAGTLVISGDERAGGDLRGRVPISVTYL</sequence>
<protein>
    <recommendedName>
        <fullName evidence="4">DUF4402 domain-containing protein</fullName>
    </recommendedName>
</protein>
<dbReference type="RefSeq" id="WP_051697860.1">
    <property type="nucleotide sequence ID" value="NZ_CP017057.1"/>
</dbReference>
<dbReference type="AlphaFoldDB" id="A0A074MI88"/>
<feature type="chain" id="PRO_5001698913" description="DUF4402 domain-containing protein" evidence="1">
    <location>
        <begin position="27"/>
        <end position="192"/>
    </location>
</feature>
<proteinExistence type="predicted"/>
<dbReference type="Proteomes" id="UP000027866">
    <property type="component" value="Unassembled WGS sequence"/>
</dbReference>
<accession>A0A074MI88</accession>
<dbReference type="Pfam" id="PF14352">
    <property type="entry name" value="DUF4402"/>
    <property type="match status" value="1"/>
</dbReference>
<evidence type="ECO:0000313" key="2">
    <source>
        <dbReference type="EMBL" id="KEO93184.1"/>
    </source>
</evidence>
<dbReference type="EMBL" id="JMIX01000006">
    <property type="protein sequence ID" value="KEO93184.1"/>
    <property type="molecule type" value="Genomic_DNA"/>
</dbReference>
<evidence type="ECO:0000313" key="3">
    <source>
        <dbReference type="Proteomes" id="UP000027866"/>
    </source>
</evidence>
<dbReference type="InterPro" id="IPR025514">
    <property type="entry name" value="DUF4402"/>
</dbReference>
<keyword evidence="3" id="KW-1185">Reference proteome</keyword>
<comment type="caution">
    <text evidence="2">The sequence shown here is derived from an EMBL/GenBank/DDBJ whole genome shotgun (WGS) entry which is preliminary data.</text>
</comment>
<dbReference type="OrthoDB" id="7407088at2"/>
<keyword evidence="1" id="KW-0732">Signal</keyword>
<reference evidence="2 3" key="1">
    <citation type="submission" date="2014-04" db="EMBL/GenBank/DDBJ databases">
        <title>A comprehensive comparison of genomes of Erythrobacter spp. Strains.</title>
        <authorList>
            <person name="Zheng Q."/>
        </authorList>
    </citation>
    <scope>NUCLEOTIDE SEQUENCE [LARGE SCALE GENOMIC DNA]</scope>
    <source>
        <strain evidence="2 3">DSM 8509</strain>
    </source>
</reference>
<dbReference type="KEGG" id="elq:Ga0102493_11443"/>
<evidence type="ECO:0000256" key="1">
    <source>
        <dbReference type="SAM" id="SignalP"/>
    </source>
</evidence>
<dbReference type="PATRIC" id="fig|39960.10.peg.2692"/>
<organism evidence="2 3">
    <name type="scientific">Erythrobacter litoralis</name>
    <dbReference type="NCBI Taxonomy" id="39960"/>
    <lineage>
        <taxon>Bacteria</taxon>
        <taxon>Pseudomonadati</taxon>
        <taxon>Pseudomonadota</taxon>
        <taxon>Alphaproteobacteria</taxon>
        <taxon>Sphingomonadales</taxon>
        <taxon>Erythrobacteraceae</taxon>
        <taxon>Erythrobacter/Porphyrobacter group</taxon>
        <taxon>Erythrobacter</taxon>
    </lineage>
</organism>
<evidence type="ECO:0008006" key="4">
    <source>
        <dbReference type="Google" id="ProtNLM"/>
    </source>
</evidence>